<keyword evidence="3" id="KW-1185">Reference proteome</keyword>
<dbReference type="AlphaFoldDB" id="A0A7I9XSJ7"/>
<reference evidence="2 3" key="1">
    <citation type="journal article" date="2019" name="Emerg. Microbes Infect.">
        <title>Comprehensive subspecies identification of 175 nontuberculous mycobacteria species based on 7547 genomic profiles.</title>
        <authorList>
            <person name="Matsumoto Y."/>
            <person name="Kinjo T."/>
            <person name="Motooka D."/>
            <person name="Nabeya D."/>
            <person name="Jung N."/>
            <person name="Uechi K."/>
            <person name="Horii T."/>
            <person name="Iida T."/>
            <person name="Fujita J."/>
            <person name="Nakamura S."/>
        </authorList>
    </citation>
    <scope>NUCLEOTIDE SEQUENCE [LARGE SCALE GENOMIC DNA]</scope>
    <source>
        <strain evidence="2 3">JCM 17322</strain>
    </source>
</reference>
<evidence type="ECO:0000256" key="1">
    <source>
        <dbReference type="SAM" id="MobiDB-lite"/>
    </source>
</evidence>
<dbReference type="RefSeq" id="WP_163753635.1">
    <property type="nucleotide sequence ID" value="NZ_BLKW01000002.1"/>
</dbReference>
<dbReference type="EMBL" id="BLKW01000002">
    <property type="protein sequence ID" value="GFG72973.1"/>
    <property type="molecule type" value="Genomic_DNA"/>
</dbReference>
<proteinExistence type="predicted"/>
<evidence type="ECO:0000313" key="3">
    <source>
        <dbReference type="Proteomes" id="UP000465361"/>
    </source>
</evidence>
<comment type="caution">
    <text evidence="2">The sequence shown here is derived from an EMBL/GenBank/DDBJ whole genome shotgun (WGS) entry which is preliminary data.</text>
</comment>
<accession>A0A7I9XSJ7</accession>
<feature type="compositionally biased region" description="Gly residues" evidence="1">
    <location>
        <begin position="109"/>
        <end position="119"/>
    </location>
</feature>
<feature type="region of interest" description="Disordered" evidence="1">
    <location>
        <begin position="95"/>
        <end position="119"/>
    </location>
</feature>
<gene>
    <name evidence="2" type="ORF">MBOT_03380</name>
</gene>
<protein>
    <submittedName>
        <fullName evidence="2">Uncharacterized protein</fullName>
    </submittedName>
</protein>
<name>A0A7I9XSJ7_9MYCO</name>
<feature type="compositionally biased region" description="Basic and acidic residues" evidence="1">
    <location>
        <begin position="95"/>
        <end position="108"/>
    </location>
</feature>
<dbReference type="Proteomes" id="UP000465361">
    <property type="component" value="Unassembled WGS sequence"/>
</dbReference>
<sequence>MNDVRRLRLRGIELRYTLTMHLFDHGPTTITSLVEALAAQGFDVGRPAPKSVSDALRWEMRRGRVRRLGRGRYGPGQMPRGTEHRIHQRVLALRAENRSEPGTEHGDLGGDSCGRRGGC</sequence>
<organism evidence="2 3">
    <name type="scientific">Mycobacterium botniense</name>
    <dbReference type="NCBI Taxonomy" id="84962"/>
    <lineage>
        <taxon>Bacteria</taxon>
        <taxon>Bacillati</taxon>
        <taxon>Actinomycetota</taxon>
        <taxon>Actinomycetes</taxon>
        <taxon>Mycobacteriales</taxon>
        <taxon>Mycobacteriaceae</taxon>
        <taxon>Mycobacterium</taxon>
    </lineage>
</organism>
<evidence type="ECO:0000313" key="2">
    <source>
        <dbReference type="EMBL" id="GFG72973.1"/>
    </source>
</evidence>